<dbReference type="PANTHER" id="PTHR42798">
    <property type="entry name" value="LIPOPROTEIN-RELEASING SYSTEM ATP-BINDING PROTEIN LOLD"/>
    <property type="match status" value="1"/>
</dbReference>
<dbReference type="PANTHER" id="PTHR42798:SF7">
    <property type="entry name" value="ALPHA-D-RIBOSE 1-METHYLPHOSPHONATE 5-TRIPHOSPHATE SYNTHASE SUBUNIT PHNL"/>
    <property type="match status" value="1"/>
</dbReference>
<feature type="domain" description="ABC transporter" evidence="2">
    <location>
        <begin position="6"/>
        <end position="92"/>
    </location>
</feature>
<dbReference type="GO" id="GO:0005524">
    <property type="term" value="F:ATP binding"/>
    <property type="evidence" value="ECO:0007669"/>
    <property type="project" value="InterPro"/>
</dbReference>
<reference evidence="3" key="1">
    <citation type="submission" date="2018-05" db="EMBL/GenBank/DDBJ databases">
        <authorList>
            <person name="Lanie J.A."/>
            <person name="Ng W.-L."/>
            <person name="Kazmierczak K.M."/>
            <person name="Andrzejewski T.M."/>
            <person name="Davidsen T.M."/>
            <person name="Wayne K.J."/>
            <person name="Tettelin H."/>
            <person name="Glass J.I."/>
            <person name="Rusch D."/>
            <person name="Podicherti R."/>
            <person name="Tsui H.-C.T."/>
            <person name="Winkler M.E."/>
        </authorList>
    </citation>
    <scope>NUCLEOTIDE SEQUENCE</scope>
</reference>
<dbReference type="SUPFAM" id="SSF52540">
    <property type="entry name" value="P-loop containing nucleoside triphosphate hydrolases"/>
    <property type="match status" value="1"/>
</dbReference>
<name>A0A382XDZ3_9ZZZZ</name>
<dbReference type="GO" id="GO:0016887">
    <property type="term" value="F:ATP hydrolysis activity"/>
    <property type="evidence" value="ECO:0007669"/>
    <property type="project" value="InterPro"/>
</dbReference>
<dbReference type="EMBL" id="UINC01166867">
    <property type="protein sequence ID" value="SVD69050.1"/>
    <property type="molecule type" value="Genomic_DNA"/>
</dbReference>
<dbReference type="InterPro" id="IPR003439">
    <property type="entry name" value="ABC_transporter-like_ATP-bd"/>
</dbReference>
<dbReference type="InterPro" id="IPR027417">
    <property type="entry name" value="P-loop_NTPase"/>
</dbReference>
<organism evidence="3">
    <name type="scientific">marine metagenome</name>
    <dbReference type="NCBI Taxonomy" id="408172"/>
    <lineage>
        <taxon>unclassified sequences</taxon>
        <taxon>metagenomes</taxon>
        <taxon>ecological metagenomes</taxon>
    </lineage>
</organism>
<evidence type="ECO:0000313" key="3">
    <source>
        <dbReference type="EMBL" id="SVD69050.1"/>
    </source>
</evidence>
<protein>
    <recommendedName>
        <fullName evidence="2">ABC transporter domain-containing protein</fullName>
    </recommendedName>
</protein>
<sequence>KDIDNFRKQHLGIVFQSFNLFDCFNAWDNIAFTARLKGNVDNDYQLALMEQLGILPLAQKPLSQLSGGEQQRCAIARALVHRPSLILADEPTGNLDETTSETVSDLLFKTCKEANTSLVVVTHSQDVAVKADAALRLHKGVLESVKYKTKEQTLSSPVAAS</sequence>
<dbReference type="Pfam" id="PF00005">
    <property type="entry name" value="ABC_tran"/>
    <property type="match status" value="1"/>
</dbReference>
<gene>
    <name evidence="3" type="ORF">METZ01_LOCUS421904</name>
</gene>
<evidence type="ECO:0000256" key="1">
    <source>
        <dbReference type="ARBA" id="ARBA00005417"/>
    </source>
</evidence>
<comment type="similarity">
    <text evidence="1">Belongs to the ABC transporter superfamily.</text>
</comment>
<proteinExistence type="inferred from homology"/>
<accession>A0A382XDZ3</accession>
<evidence type="ECO:0000259" key="2">
    <source>
        <dbReference type="Pfam" id="PF00005"/>
    </source>
</evidence>
<dbReference type="Gene3D" id="3.40.50.300">
    <property type="entry name" value="P-loop containing nucleotide triphosphate hydrolases"/>
    <property type="match status" value="1"/>
</dbReference>
<dbReference type="AlphaFoldDB" id="A0A382XDZ3"/>
<feature type="non-terminal residue" evidence="3">
    <location>
        <position position="1"/>
    </location>
</feature>